<protein>
    <recommendedName>
        <fullName evidence="3">Nucleotide-diphospho-sugar transferase domain-containing protein</fullName>
    </recommendedName>
</protein>
<organism evidence="1 2">
    <name type="scientific">Paenibacillus wenxiniae</name>
    <dbReference type="NCBI Taxonomy" id="1636843"/>
    <lineage>
        <taxon>Bacteria</taxon>
        <taxon>Bacillati</taxon>
        <taxon>Bacillota</taxon>
        <taxon>Bacilli</taxon>
        <taxon>Bacillales</taxon>
        <taxon>Paenibacillaceae</taxon>
        <taxon>Paenibacillus</taxon>
    </lineage>
</organism>
<sequence>MKVVISCVAENTPIYHLKVINLFSTIKQFGGKLHTASRIAYFVDNVDDDIKDRLANIGVECRIIQAFDSRSPHCNKIRMLEMEDDYDILVMLDCDMVVVKDFSESLSTDAIMLKPCNTHTLRLETWRSMFQHLGVPFPNHRVLTTYSRVYTVPYFNSGLVIVPKKYTQLLYTSWKNHALELLEQYPYMSKYIAENSFYTDQFALTLSLSSAELPYTVLDVSYNFSTHHSKIDDIPDSTSAYILHYHSHVNSKGHLEKTGYMQIDTEIETINDFLANHKL</sequence>
<evidence type="ECO:0000313" key="2">
    <source>
        <dbReference type="Proteomes" id="UP001597233"/>
    </source>
</evidence>
<comment type="caution">
    <text evidence="1">The sequence shown here is derived from an EMBL/GenBank/DDBJ whole genome shotgun (WGS) entry which is preliminary data.</text>
</comment>
<dbReference type="EMBL" id="JBHUEH010000013">
    <property type="protein sequence ID" value="MFD1885624.1"/>
    <property type="molecule type" value="Genomic_DNA"/>
</dbReference>
<dbReference type="InterPro" id="IPR029044">
    <property type="entry name" value="Nucleotide-diphossugar_trans"/>
</dbReference>
<proteinExistence type="predicted"/>
<evidence type="ECO:0000313" key="1">
    <source>
        <dbReference type="EMBL" id="MFD1885624.1"/>
    </source>
</evidence>
<gene>
    <name evidence="1" type="ORF">ACFSC9_08795</name>
</gene>
<name>A0ABW4RH87_9BACL</name>
<reference evidence="2" key="1">
    <citation type="journal article" date="2019" name="Int. J. Syst. Evol. Microbiol.">
        <title>The Global Catalogue of Microorganisms (GCM) 10K type strain sequencing project: providing services to taxonomists for standard genome sequencing and annotation.</title>
        <authorList>
            <consortium name="The Broad Institute Genomics Platform"/>
            <consortium name="The Broad Institute Genome Sequencing Center for Infectious Disease"/>
            <person name="Wu L."/>
            <person name="Ma J."/>
        </authorList>
    </citation>
    <scope>NUCLEOTIDE SEQUENCE [LARGE SCALE GENOMIC DNA]</scope>
    <source>
        <strain evidence="2">CCUG 54950</strain>
    </source>
</reference>
<dbReference type="RefSeq" id="WP_347326751.1">
    <property type="nucleotide sequence ID" value="NZ_JBCGUH010000015.1"/>
</dbReference>
<evidence type="ECO:0008006" key="3">
    <source>
        <dbReference type="Google" id="ProtNLM"/>
    </source>
</evidence>
<dbReference type="Proteomes" id="UP001597233">
    <property type="component" value="Unassembled WGS sequence"/>
</dbReference>
<keyword evidence="2" id="KW-1185">Reference proteome</keyword>
<dbReference type="Gene3D" id="3.90.550.10">
    <property type="entry name" value="Spore Coat Polysaccharide Biosynthesis Protein SpsA, Chain A"/>
    <property type="match status" value="1"/>
</dbReference>
<accession>A0ABW4RH87</accession>
<dbReference type="SUPFAM" id="SSF53448">
    <property type="entry name" value="Nucleotide-diphospho-sugar transferases"/>
    <property type="match status" value="1"/>
</dbReference>